<gene>
    <name evidence="1" type="ORF">CCMP2556_LOCUS13446</name>
</gene>
<protein>
    <submittedName>
        <fullName evidence="1">Uncharacterized protein</fullName>
    </submittedName>
</protein>
<dbReference type="EMBL" id="CAXAMN010006703">
    <property type="protein sequence ID" value="CAK9018871.1"/>
    <property type="molecule type" value="Genomic_DNA"/>
</dbReference>
<keyword evidence="2" id="KW-1185">Reference proteome</keyword>
<evidence type="ECO:0000313" key="1">
    <source>
        <dbReference type="EMBL" id="CAK9018871.1"/>
    </source>
</evidence>
<sequence>MAEVGPQGCAENHVEAQGQNLILPLNSNVDGGAHSRVKFFSSDVCTGSQVALPGSPRSPEAVSEEERLRRIFGPTGLPPTPRPHRGAGWIFGFVWQARG</sequence>
<reference evidence="1 2" key="1">
    <citation type="submission" date="2024-02" db="EMBL/GenBank/DDBJ databases">
        <authorList>
            <person name="Chen Y."/>
            <person name="Shah S."/>
            <person name="Dougan E. K."/>
            <person name="Thang M."/>
            <person name="Chan C."/>
        </authorList>
    </citation>
    <scope>NUCLEOTIDE SEQUENCE [LARGE SCALE GENOMIC DNA]</scope>
</reference>
<proteinExistence type="predicted"/>
<organism evidence="1 2">
    <name type="scientific">Durusdinium trenchii</name>
    <dbReference type="NCBI Taxonomy" id="1381693"/>
    <lineage>
        <taxon>Eukaryota</taxon>
        <taxon>Sar</taxon>
        <taxon>Alveolata</taxon>
        <taxon>Dinophyceae</taxon>
        <taxon>Suessiales</taxon>
        <taxon>Symbiodiniaceae</taxon>
        <taxon>Durusdinium</taxon>
    </lineage>
</organism>
<evidence type="ECO:0000313" key="2">
    <source>
        <dbReference type="Proteomes" id="UP001642484"/>
    </source>
</evidence>
<dbReference type="Proteomes" id="UP001642484">
    <property type="component" value="Unassembled WGS sequence"/>
</dbReference>
<comment type="caution">
    <text evidence="1">The sequence shown here is derived from an EMBL/GenBank/DDBJ whole genome shotgun (WGS) entry which is preliminary data.</text>
</comment>
<name>A0ABP0JWN4_9DINO</name>
<accession>A0ABP0JWN4</accession>